<evidence type="ECO:0000256" key="5">
    <source>
        <dbReference type="SAM" id="Phobius"/>
    </source>
</evidence>
<feature type="transmembrane region" description="Helical" evidence="5">
    <location>
        <begin position="233"/>
        <end position="253"/>
    </location>
</feature>
<feature type="domain" description="Major facilitator superfamily (MFS) profile" evidence="6">
    <location>
        <begin position="15"/>
        <end position="410"/>
    </location>
</feature>
<dbReference type="KEGG" id="kal:KALB_2466"/>
<feature type="transmembrane region" description="Helical" evidence="5">
    <location>
        <begin position="387"/>
        <end position="404"/>
    </location>
</feature>
<dbReference type="SUPFAM" id="SSF103473">
    <property type="entry name" value="MFS general substrate transporter"/>
    <property type="match status" value="1"/>
</dbReference>
<evidence type="ECO:0000256" key="3">
    <source>
        <dbReference type="ARBA" id="ARBA00022989"/>
    </source>
</evidence>
<evidence type="ECO:0000313" key="7">
    <source>
        <dbReference type="EMBL" id="AHH95834.1"/>
    </source>
</evidence>
<keyword evidence="2 5" id="KW-0812">Transmembrane</keyword>
<dbReference type="EMBL" id="CP007155">
    <property type="protein sequence ID" value="AHH95834.1"/>
    <property type="molecule type" value="Genomic_DNA"/>
</dbReference>
<dbReference type="Proteomes" id="UP000019225">
    <property type="component" value="Chromosome"/>
</dbReference>
<dbReference type="InterPro" id="IPR036259">
    <property type="entry name" value="MFS_trans_sf"/>
</dbReference>
<keyword evidence="4 5" id="KW-0472">Membrane</keyword>
<dbReference type="Gene3D" id="1.20.1250.20">
    <property type="entry name" value="MFS general substrate transporter like domains"/>
    <property type="match status" value="1"/>
</dbReference>
<dbReference type="STRING" id="1449976.KALB_2466"/>
<dbReference type="GO" id="GO:0005886">
    <property type="term" value="C:plasma membrane"/>
    <property type="evidence" value="ECO:0007669"/>
    <property type="project" value="UniProtKB-SubCell"/>
</dbReference>
<dbReference type="InterPro" id="IPR020846">
    <property type="entry name" value="MFS_dom"/>
</dbReference>
<gene>
    <name evidence="7" type="ORF">KALB_2466</name>
</gene>
<protein>
    <submittedName>
        <fullName evidence="7">Major facilitator superfamily MFS_1</fullName>
    </submittedName>
</protein>
<organism evidence="7 8">
    <name type="scientific">Kutzneria albida DSM 43870</name>
    <dbReference type="NCBI Taxonomy" id="1449976"/>
    <lineage>
        <taxon>Bacteria</taxon>
        <taxon>Bacillati</taxon>
        <taxon>Actinomycetota</taxon>
        <taxon>Actinomycetes</taxon>
        <taxon>Pseudonocardiales</taxon>
        <taxon>Pseudonocardiaceae</taxon>
        <taxon>Kutzneria</taxon>
    </lineage>
</organism>
<keyword evidence="8" id="KW-1185">Reference proteome</keyword>
<dbReference type="AlphaFoldDB" id="W5WC96"/>
<dbReference type="PATRIC" id="fig|1449976.3.peg.2469"/>
<evidence type="ECO:0000259" key="6">
    <source>
        <dbReference type="PROSITE" id="PS50850"/>
    </source>
</evidence>
<dbReference type="RefSeq" id="WP_025355994.1">
    <property type="nucleotide sequence ID" value="NZ_CP007155.1"/>
</dbReference>
<sequence length="414" mass="41829">MTSTVPDVRSVQRRTLRILVITQVAGSVGIGASISVGAVLSQELSGSASWSGMGNTMTTFGAALWALPLARVATRGGRRTALALGWALSAIGAVGVLLAAVLHSFPLMLAAMVLVGSGTSANLQSRFAATDLSQPATRARSLSLVVWSSTIGAVIGPNLTLPGAEVAQWLGVPALSGPFVFCAVAGAIAALVLVVALRPDPLLTARTLEGADNQSQRRNLRAALAAIGASRQATFAIIAVALSHAVMVGVMSMTPVHMQEHGASLTIIGLTISLHIAGMYALSPVMGWLADRWGRMPTVLLGQGLLIGAVALAATAGHSMEQVTAGLILLGLGWSAATVAGSALLAESVGAAERPSVQGLSDLVMSLAGGVGGGLAGVVLSLVAFDGLAWVAGLLVLPVLVLAVRNRSYQSAAR</sequence>
<dbReference type="PANTHER" id="PTHR23534">
    <property type="entry name" value="MFS PERMEASE"/>
    <property type="match status" value="1"/>
</dbReference>
<keyword evidence="3 5" id="KW-1133">Transmembrane helix</keyword>
<evidence type="ECO:0000256" key="1">
    <source>
        <dbReference type="ARBA" id="ARBA00004651"/>
    </source>
</evidence>
<feature type="transmembrane region" description="Helical" evidence="5">
    <location>
        <begin position="52"/>
        <end position="70"/>
    </location>
</feature>
<feature type="transmembrane region" description="Helical" evidence="5">
    <location>
        <begin position="144"/>
        <end position="164"/>
    </location>
</feature>
<feature type="transmembrane region" description="Helical" evidence="5">
    <location>
        <begin position="298"/>
        <end position="317"/>
    </location>
</feature>
<reference evidence="7 8" key="1">
    <citation type="journal article" date="2014" name="BMC Genomics">
        <title>Complete genome sequence of producer of the glycopeptide antibiotic Aculeximycin Kutzneria albida DSM 43870T, a representative of minor genus of Pseudonocardiaceae.</title>
        <authorList>
            <person name="Rebets Y."/>
            <person name="Tokovenko B."/>
            <person name="Lushchyk I."/>
            <person name="Ruckert C."/>
            <person name="Zaburannyi N."/>
            <person name="Bechthold A."/>
            <person name="Kalinowski J."/>
            <person name="Luzhetskyy A."/>
        </authorList>
    </citation>
    <scope>NUCLEOTIDE SEQUENCE [LARGE SCALE GENOMIC DNA]</scope>
    <source>
        <strain evidence="7">DSM 43870</strain>
    </source>
</reference>
<dbReference type="HOGENOM" id="CLU_047644_0_0_11"/>
<dbReference type="PANTHER" id="PTHR23534:SF1">
    <property type="entry name" value="MAJOR FACILITATOR SUPERFAMILY PROTEIN"/>
    <property type="match status" value="1"/>
</dbReference>
<dbReference type="PROSITE" id="PS50850">
    <property type="entry name" value="MFS"/>
    <property type="match status" value="1"/>
</dbReference>
<dbReference type="OrthoDB" id="9776171at2"/>
<proteinExistence type="predicted"/>
<feature type="transmembrane region" description="Helical" evidence="5">
    <location>
        <begin position="265"/>
        <end position="286"/>
    </location>
</feature>
<feature type="transmembrane region" description="Helical" evidence="5">
    <location>
        <begin position="18"/>
        <end position="40"/>
    </location>
</feature>
<feature type="transmembrane region" description="Helical" evidence="5">
    <location>
        <begin position="107"/>
        <end position="123"/>
    </location>
</feature>
<feature type="transmembrane region" description="Helical" evidence="5">
    <location>
        <begin position="176"/>
        <end position="197"/>
    </location>
</feature>
<dbReference type="Pfam" id="PF07690">
    <property type="entry name" value="MFS_1"/>
    <property type="match status" value="1"/>
</dbReference>
<dbReference type="GO" id="GO:0022857">
    <property type="term" value="F:transmembrane transporter activity"/>
    <property type="evidence" value="ECO:0007669"/>
    <property type="project" value="InterPro"/>
</dbReference>
<feature type="transmembrane region" description="Helical" evidence="5">
    <location>
        <begin position="82"/>
        <end position="101"/>
    </location>
</feature>
<comment type="subcellular location">
    <subcellularLocation>
        <location evidence="1">Cell membrane</location>
        <topology evidence="1">Multi-pass membrane protein</topology>
    </subcellularLocation>
</comment>
<evidence type="ECO:0000256" key="2">
    <source>
        <dbReference type="ARBA" id="ARBA00022692"/>
    </source>
</evidence>
<name>W5WC96_9PSEU</name>
<feature type="transmembrane region" description="Helical" evidence="5">
    <location>
        <begin position="359"/>
        <end position="381"/>
    </location>
</feature>
<evidence type="ECO:0000256" key="4">
    <source>
        <dbReference type="ARBA" id="ARBA00023136"/>
    </source>
</evidence>
<evidence type="ECO:0000313" key="8">
    <source>
        <dbReference type="Proteomes" id="UP000019225"/>
    </source>
</evidence>
<dbReference type="InterPro" id="IPR011701">
    <property type="entry name" value="MFS"/>
</dbReference>
<dbReference type="eggNOG" id="COG2814">
    <property type="taxonomic scope" value="Bacteria"/>
</dbReference>
<accession>W5WC96</accession>
<feature type="transmembrane region" description="Helical" evidence="5">
    <location>
        <begin position="323"/>
        <end position="347"/>
    </location>
</feature>